<name>A0AA88RW65_CHASR</name>
<feature type="region of interest" description="Disordered" evidence="1">
    <location>
        <begin position="60"/>
        <end position="83"/>
    </location>
</feature>
<evidence type="ECO:0000256" key="1">
    <source>
        <dbReference type="SAM" id="MobiDB-lite"/>
    </source>
</evidence>
<feature type="compositionally biased region" description="Basic and acidic residues" evidence="1">
    <location>
        <begin position="73"/>
        <end position="83"/>
    </location>
</feature>
<organism evidence="2 3">
    <name type="scientific">Channa striata</name>
    <name type="common">Snakehead murrel</name>
    <name type="synonym">Ophicephalus striatus</name>
    <dbReference type="NCBI Taxonomy" id="64152"/>
    <lineage>
        <taxon>Eukaryota</taxon>
        <taxon>Metazoa</taxon>
        <taxon>Chordata</taxon>
        <taxon>Craniata</taxon>
        <taxon>Vertebrata</taxon>
        <taxon>Euteleostomi</taxon>
        <taxon>Actinopterygii</taxon>
        <taxon>Neopterygii</taxon>
        <taxon>Teleostei</taxon>
        <taxon>Neoteleostei</taxon>
        <taxon>Acanthomorphata</taxon>
        <taxon>Anabantaria</taxon>
        <taxon>Anabantiformes</taxon>
        <taxon>Channoidei</taxon>
        <taxon>Channidae</taxon>
        <taxon>Channa</taxon>
    </lineage>
</organism>
<proteinExistence type="predicted"/>
<dbReference type="AlphaFoldDB" id="A0AA88RW65"/>
<dbReference type="EMBL" id="JAUPFM010000018">
    <property type="protein sequence ID" value="KAK2822711.1"/>
    <property type="molecule type" value="Genomic_DNA"/>
</dbReference>
<evidence type="ECO:0000313" key="3">
    <source>
        <dbReference type="Proteomes" id="UP001187415"/>
    </source>
</evidence>
<keyword evidence="3" id="KW-1185">Reference proteome</keyword>
<reference evidence="2" key="1">
    <citation type="submission" date="2023-07" db="EMBL/GenBank/DDBJ databases">
        <title>Chromosome-level Genome Assembly of Striped Snakehead (Channa striata).</title>
        <authorList>
            <person name="Liu H."/>
        </authorList>
    </citation>
    <scope>NUCLEOTIDE SEQUENCE</scope>
    <source>
        <strain evidence="2">Gz</strain>
        <tissue evidence="2">Muscle</tissue>
    </source>
</reference>
<accession>A0AA88RW65</accession>
<comment type="caution">
    <text evidence="2">The sequence shown here is derived from an EMBL/GenBank/DDBJ whole genome shotgun (WGS) entry which is preliminary data.</text>
</comment>
<dbReference type="Proteomes" id="UP001187415">
    <property type="component" value="Unassembled WGS sequence"/>
</dbReference>
<evidence type="ECO:0000313" key="2">
    <source>
        <dbReference type="EMBL" id="KAK2822711.1"/>
    </source>
</evidence>
<sequence>MKAVSSSQLFTGLRMIRPIATTTTCSLKPRAGALAARGENRERAFILKVPLDGRVLPRVLQSAARGQSPRAVELQHNDDEEMR</sequence>
<protein>
    <submittedName>
        <fullName evidence="2">Uncharacterized protein</fullName>
    </submittedName>
</protein>
<gene>
    <name evidence="2" type="ORF">Q5P01_022776</name>
</gene>